<accession>A0ABQ1WRP6</accession>
<dbReference type="EMBL" id="BMCW01000001">
    <property type="protein sequence ID" value="GGG43450.1"/>
    <property type="molecule type" value="Genomic_DNA"/>
</dbReference>
<comment type="caution">
    <text evidence="2">The sequence shown here is derived from an EMBL/GenBank/DDBJ whole genome shotgun (WGS) entry which is preliminary data.</text>
</comment>
<sequence length="85" mass="9921">MVKKSKENSVGESPIYLRITIDGKICELSTKRTIIPSKWNSVSQKVTKSSEESKSINFYLKSFEQRVYDIYHQMIRDKETPTCQD</sequence>
<dbReference type="RefSeq" id="WP_120211869.1">
    <property type="nucleotide sequence ID" value="NZ_BMCW01000001.1"/>
</dbReference>
<dbReference type="InterPro" id="IPR035386">
    <property type="entry name" value="Arm-DNA-bind_5"/>
</dbReference>
<dbReference type="Proteomes" id="UP000658202">
    <property type="component" value="Unassembled WGS sequence"/>
</dbReference>
<evidence type="ECO:0000259" key="1">
    <source>
        <dbReference type="Pfam" id="PF17293"/>
    </source>
</evidence>
<dbReference type="Pfam" id="PF17293">
    <property type="entry name" value="Arm-DNA-bind_5"/>
    <property type="match status" value="1"/>
</dbReference>
<proteinExistence type="predicted"/>
<protein>
    <recommendedName>
        <fullName evidence="1">Arm DNA-binding domain-containing protein</fullName>
    </recommendedName>
</protein>
<keyword evidence="3" id="KW-1185">Reference proteome</keyword>
<reference evidence="3" key="1">
    <citation type="journal article" date="2019" name="Int. J. Syst. Evol. Microbiol.">
        <title>The Global Catalogue of Microorganisms (GCM) 10K type strain sequencing project: providing services to taxonomists for standard genome sequencing and annotation.</title>
        <authorList>
            <consortium name="The Broad Institute Genomics Platform"/>
            <consortium name="The Broad Institute Genome Sequencing Center for Infectious Disease"/>
            <person name="Wu L."/>
            <person name="Ma J."/>
        </authorList>
    </citation>
    <scope>NUCLEOTIDE SEQUENCE [LARGE SCALE GENOMIC DNA]</scope>
    <source>
        <strain evidence="3">CCM 8490</strain>
    </source>
</reference>
<evidence type="ECO:0000313" key="2">
    <source>
        <dbReference type="EMBL" id="GGG43450.1"/>
    </source>
</evidence>
<gene>
    <name evidence="2" type="ORF">GCM10007332_01170</name>
</gene>
<evidence type="ECO:0000313" key="3">
    <source>
        <dbReference type="Proteomes" id="UP000658202"/>
    </source>
</evidence>
<organism evidence="2 3">
    <name type="scientific">Epilithonimonas arachidiradicis</name>
    <dbReference type="NCBI Taxonomy" id="1617282"/>
    <lineage>
        <taxon>Bacteria</taxon>
        <taxon>Pseudomonadati</taxon>
        <taxon>Bacteroidota</taxon>
        <taxon>Flavobacteriia</taxon>
        <taxon>Flavobacteriales</taxon>
        <taxon>Weeksellaceae</taxon>
        <taxon>Chryseobacterium group</taxon>
        <taxon>Epilithonimonas</taxon>
    </lineage>
</organism>
<name>A0ABQ1WRP6_9FLAO</name>
<feature type="domain" description="Arm DNA-binding" evidence="1">
    <location>
        <begin position="2"/>
        <end position="80"/>
    </location>
</feature>